<gene>
    <name evidence="3" type="ORF">RJ641_018853</name>
</gene>
<proteinExistence type="predicted"/>
<dbReference type="Pfam" id="PF04765">
    <property type="entry name" value="TOD1_MUCI70"/>
    <property type="match status" value="1"/>
</dbReference>
<evidence type="ECO:0000259" key="2">
    <source>
        <dbReference type="Pfam" id="PF04765"/>
    </source>
</evidence>
<dbReference type="AlphaFoldDB" id="A0AAN8YX04"/>
<organism evidence="3 4">
    <name type="scientific">Dillenia turbinata</name>
    <dbReference type="NCBI Taxonomy" id="194707"/>
    <lineage>
        <taxon>Eukaryota</taxon>
        <taxon>Viridiplantae</taxon>
        <taxon>Streptophyta</taxon>
        <taxon>Embryophyta</taxon>
        <taxon>Tracheophyta</taxon>
        <taxon>Spermatophyta</taxon>
        <taxon>Magnoliopsida</taxon>
        <taxon>eudicotyledons</taxon>
        <taxon>Gunneridae</taxon>
        <taxon>Pentapetalae</taxon>
        <taxon>Dilleniales</taxon>
        <taxon>Dilleniaceae</taxon>
        <taxon>Dillenia</taxon>
    </lineage>
</organism>
<sequence>YPPPPPASVFLGYTLPSDHPCEKFTLPSPPADKKRTGPKSFDGSAFGGYPTLKQRNESCDIKDLHCGFVGGTKPGHNTGFDIDESDLLEMEQCREEVVASAIFGNYDVIQQPKSEAAKKNA</sequence>
<dbReference type="InterPro" id="IPR006852">
    <property type="entry name" value="TOD1_MUCI70"/>
</dbReference>
<feature type="region of interest" description="Disordered" evidence="1">
    <location>
        <begin position="23"/>
        <end position="49"/>
    </location>
</feature>
<accession>A0AAN8YX04</accession>
<feature type="domain" description="TOD1/MUCI70 glycosyltransferase-like" evidence="2">
    <location>
        <begin position="38"/>
        <end position="115"/>
    </location>
</feature>
<evidence type="ECO:0000313" key="4">
    <source>
        <dbReference type="Proteomes" id="UP001370490"/>
    </source>
</evidence>
<evidence type="ECO:0000313" key="3">
    <source>
        <dbReference type="EMBL" id="KAK6915992.1"/>
    </source>
</evidence>
<keyword evidence="4" id="KW-1185">Reference proteome</keyword>
<dbReference type="EMBL" id="JBAMMX010000024">
    <property type="protein sequence ID" value="KAK6915992.1"/>
    <property type="molecule type" value="Genomic_DNA"/>
</dbReference>
<name>A0AAN8YX04_9MAGN</name>
<protein>
    <recommendedName>
        <fullName evidence="2">TOD1/MUCI70 glycosyltransferase-like domain-containing protein</fullName>
    </recommendedName>
</protein>
<reference evidence="3 4" key="1">
    <citation type="submission" date="2023-12" db="EMBL/GenBank/DDBJ databases">
        <title>A high-quality genome assembly for Dillenia turbinata (Dilleniales).</title>
        <authorList>
            <person name="Chanderbali A."/>
        </authorList>
    </citation>
    <scope>NUCLEOTIDE SEQUENCE [LARGE SCALE GENOMIC DNA]</scope>
    <source>
        <strain evidence="3">LSX21</strain>
        <tissue evidence="3">Leaf</tissue>
    </source>
</reference>
<dbReference type="InterPro" id="IPR048354">
    <property type="entry name" value="TOD1_MUCI70_glycTrfase_dom"/>
</dbReference>
<dbReference type="PANTHER" id="PTHR12956:SF38">
    <property type="entry name" value="HEXOSYLTRANSFERASE MUCI70-RELATED"/>
    <property type="match status" value="1"/>
</dbReference>
<dbReference type="PANTHER" id="PTHR12956">
    <property type="entry name" value="ALKALINE CERAMIDASE-RELATED"/>
    <property type="match status" value="1"/>
</dbReference>
<feature type="non-terminal residue" evidence="3">
    <location>
        <position position="1"/>
    </location>
</feature>
<dbReference type="Proteomes" id="UP001370490">
    <property type="component" value="Unassembled WGS sequence"/>
</dbReference>
<evidence type="ECO:0000256" key="1">
    <source>
        <dbReference type="SAM" id="MobiDB-lite"/>
    </source>
</evidence>
<comment type="caution">
    <text evidence="3">The sequence shown here is derived from an EMBL/GenBank/DDBJ whole genome shotgun (WGS) entry which is preliminary data.</text>
</comment>